<dbReference type="GO" id="GO:0005886">
    <property type="term" value="C:plasma membrane"/>
    <property type="evidence" value="ECO:0007669"/>
    <property type="project" value="UniProtKB-SubCell"/>
</dbReference>
<evidence type="ECO:0000256" key="3">
    <source>
        <dbReference type="ARBA" id="ARBA00022692"/>
    </source>
</evidence>
<reference evidence="10 11" key="1">
    <citation type="submission" date="2020-07" db="EMBL/GenBank/DDBJ databases">
        <title>Sequencing the genomes of 1000 actinobacteria strains.</title>
        <authorList>
            <person name="Klenk H.-P."/>
        </authorList>
    </citation>
    <scope>NUCLEOTIDE SEQUENCE [LARGE SCALE GENOMIC DNA]</scope>
    <source>
        <strain evidence="10 11">DSM 19970</strain>
    </source>
</reference>
<feature type="domain" description="Threonine/Serine exporter ThrE" evidence="9">
    <location>
        <begin position="287"/>
        <end position="412"/>
    </location>
</feature>
<dbReference type="GO" id="GO:0022857">
    <property type="term" value="F:transmembrane transporter activity"/>
    <property type="evidence" value="ECO:0007669"/>
    <property type="project" value="InterPro"/>
</dbReference>
<protein>
    <submittedName>
        <fullName evidence="10">Uncharacterized membrane protein YjjP (DUF1212 family)</fullName>
    </submittedName>
</protein>
<comment type="subcellular location">
    <subcellularLocation>
        <location evidence="1">Cell membrane</location>
        <topology evidence="1">Multi-pass membrane protein</topology>
    </subcellularLocation>
</comment>
<dbReference type="Proteomes" id="UP000547973">
    <property type="component" value="Unassembled WGS sequence"/>
</dbReference>
<dbReference type="EMBL" id="JACBZO010000001">
    <property type="protein sequence ID" value="NYI41259.1"/>
    <property type="molecule type" value="Genomic_DNA"/>
</dbReference>
<feature type="transmembrane region" description="Helical" evidence="7">
    <location>
        <begin position="393"/>
        <end position="413"/>
    </location>
</feature>
<dbReference type="PANTHER" id="PTHR34390:SF2">
    <property type="entry name" value="SUCCINATE TRANSPORTER SUBUNIT YJJP-RELATED"/>
    <property type="match status" value="1"/>
</dbReference>
<evidence type="ECO:0000256" key="1">
    <source>
        <dbReference type="ARBA" id="ARBA00004651"/>
    </source>
</evidence>
<keyword evidence="11" id="KW-1185">Reference proteome</keyword>
<evidence type="ECO:0000256" key="5">
    <source>
        <dbReference type="ARBA" id="ARBA00023136"/>
    </source>
</evidence>
<dbReference type="InterPro" id="IPR010619">
    <property type="entry name" value="ThrE-like_N"/>
</dbReference>
<feature type="transmembrane region" description="Helical" evidence="7">
    <location>
        <begin position="283"/>
        <end position="301"/>
    </location>
</feature>
<dbReference type="OrthoDB" id="2148488at2"/>
<evidence type="ECO:0000256" key="4">
    <source>
        <dbReference type="ARBA" id="ARBA00022989"/>
    </source>
</evidence>
<evidence type="ECO:0000256" key="6">
    <source>
        <dbReference type="ARBA" id="ARBA00034125"/>
    </source>
</evidence>
<keyword evidence="3 7" id="KW-0812">Transmembrane</keyword>
<dbReference type="PANTHER" id="PTHR34390">
    <property type="entry name" value="UPF0442 PROTEIN YJJB-RELATED"/>
    <property type="match status" value="1"/>
</dbReference>
<feature type="transmembrane region" description="Helical" evidence="7">
    <location>
        <begin position="331"/>
        <end position="350"/>
    </location>
</feature>
<organism evidence="10 11">
    <name type="scientific">Demequina lutea</name>
    <dbReference type="NCBI Taxonomy" id="431489"/>
    <lineage>
        <taxon>Bacteria</taxon>
        <taxon>Bacillati</taxon>
        <taxon>Actinomycetota</taxon>
        <taxon>Actinomycetes</taxon>
        <taxon>Micrococcales</taxon>
        <taxon>Demequinaceae</taxon>
        <taxon>Demequina</taxon>
    </lineage>
</organism>
<feature type="transmembrane region" description="Helical" evidence="7">
    <location>
        <begin position="174"/>
        <end position="198"/>
    </location>
</feature>
<gene>
    <name evidence="10" type="ORF">BKA03_001378</name>
</gene>
<sequence length="422" mass="44309">MNAQPSRGSEIDAEELGRRSTAILRLGLMMLGSGTASYRVKQGMRTVADALGVEQHAEQVTLTEITATSRVGQAFRTEVAELGHHSINADRIARLDRFRRSMPSPITPEQVHATLDEIASHGGMYNRWATAVFAGAACAGFAVLNGALVIEVLVVFVAAFLGQLVRRELAERHFNAFGTVMAAATVATSTYVGVLGLIGSIGPGLEIHASGYISSVLFLLPGFALITGALDMAKSDYSAGIIRVVHGTTLTIAAAVAVWALSLVSPLDTTPRAAVAMSVWTEISIKSVASFVGVLGFALLFNSPMKMALMAGFIGLVNVPRILLIEHGMPAQTATFLACTMLGLLAAAGAAGGRWPVITLQVPASLVQIPGVLAHEAIVSLNKSDYVQATAGILQVLLVVLAMLVGLVVAKFLTDRHWAFAS</sequence>
<dbReference type="Pfam" id="PF12821">
    <property type="entry name" value="ThrE_2"/>
    <property type="match status" value="1"/>
</dbReference>
<evidence type="ECO:0000256" key="2">
    <source>
        <dbReference type="ARBA" id="ARBA00022475"/>
    </source>
</evidence>
<evidence type="ECO:0000259" key="9">
    <source>
        <dbReference type="Pfam" id="PF12821"/>
    </source>
</evidence>
<feature type="domain" description="Threonine/serine exporter-like N-terminal" evidence="8">
    <location>
        <begin position="23"/>
        <end position="259"/>
    </location>
</feature>
<evidence type="ECO:0000313" key="11">
    <source>
        <dbReference type="Proteomes" id="UP000547973"/>
    </source>
</evidence>
<evidence type="ECO:0000256" key="7">
    <source>
        <dbReference type="SAM" id="Phobius"/>
    </source>
</evidence>
<evidence type="ECO:0000259" key="8">
    <source>
        <dbReference type="Pfam" id="PF06738"/>
    </source>
</evidence>
<dbReference type="InterPro" id="IPR050539">
    <property type="entry name" value="ThrE_Dicarb/AminoAcid_Exp"/>
</dbReference>
<keyword evidence="5 7" id="KW-0472">Membrane</keyword>
<accession>A0A7Y9Z9F6</accession>
<keyword evidence="2" id="KW-1003">Cell membrane</keyword>
<feature type="transmembrane region" description="Helical" evidence="7">
    <location>
        <begin position="210"/>
        <end position="230"/>
    </location>
</feature>
<dbReference type="GO" id="GO:0015744">
    <property type="term" value="P:succinate transport"/>
    <property type="evidence" value="ECO:0007669"/>
    <property type="project" value="TreeGrafter"/>
</dbReference>
<dbReference type="RefSeq" id="WP_062075059.1">
    <property type="nucleotide sequence ID" value="NZ_BBRC01000005.1"/>
</dbReference>
<feature type="transmembrane region" description="Helical" evidence="7">
    <location>
        <begin position="132"/>
        <end position="162"/>
    </location>
</feature>
<dbReference type="AlphaFoldDB" id="A0A7Y9Z9F6"/>
<keyword evidence="4 7" id="KW-1133">Transmembrane helix</keyword>
<dbReference type="InterPro" id="IPR024528">
    <property type="entry name" value="ThrE_2"/>
</dbReference>
<name>A0A7Y9Z9F6_9MICO</name>
<comment type="caution">
    <text evidence="10">The sequence shown here is derived from an EMBL/GenBank/DDBJ whole genome shotgun (WGS) entry which is preliminary data.</text>
</comment>
<evidence type="ECO:0000313" key="10">
    <source>
        <dbReference type="EMBL" id="NYI41259.1"/>
    </source>
</evidence>
<proteinExistence type="inferred from homology"/>
<dbReference type="Pfam" id="PF06738">
    <property type="entry name" value="ThrE"/>
    <property type="match status" value="1"/>
</dbReference>
<comment type="similarity">
    <text evidence="6">Belongs to the ThrE exporter (TC 2.A.79) family.</text>
</comment>
<feature type="transmembrane region" description="Helical" evidence="7">
    <location>
        <begin position="242"/>
        <end position="263"/>
    </location>
</feature>